<dbReference type="Pfam" id="PF12697">
    <property type="entry name" value="Abhydrolase_6"/>
    <property type="match status" value="1"/>
</dbReference>
<dbReference type="PANTHER" id="PTHR43798">
    <property type="entry name" value="MONOACYLGLYCEROL LIPASE"/>
    <property type="match status" value="1"/>
</dbReference>
<dbReference type="InterPro" id="IPR029058">
    <property type="entry name" value="AB_hydrolase_fold"/>
</dbReference>
<dbReference type="Proteomes" id="UP001150925">
    <property type="component" value="Unassembled WGS sequence"/>
</dbReference>
<proteinExistence type="predicted"/>
<keyword evidence="1" id="KW-0472">Membrane</keyword>
<dbReference type="EMBL" id="JANBPY010002274">
    <property type="protein sequence ID" value="KAJ1955709.1"/>
    <property type="molecule type" value="Genomic_DNA"/>
</dbReference>
<dbReference type="OrthoDB" id="428974at2759"/>
<evidence type="ECO:0000256" key="1">
    <source>
        <dbReference type="SAM" id="Phobius"/>
    </source>
</evidence>
<keyword evidence="1" id="KW-0812">Transmembrane</keyword>
<evidence type="ECO:0000313" key="3">
    <source>
        <dbReference type="EMBL" id="KAJ1955709.1"/>
    </source>
</evidence>
<sequence>MPAPIYTILSAVQPYYPPLRWTIAAITTLTILLLTHYIVRYHRHKRQWRAQFTEPSLISNHSQLTTVRGKPLRTLFIEHEQGREVPLFFFIHGAGSSMAAWELQLTQLQVVANILAVDLVGYGGSARPSAWEPYTTASLLQDLRSVLARYGEYKLVIVGHSYGYCLATKLYPLVRDRVVGMVFVAPGDVTYAPHVTRLLQLPDWGVNLLRLLDRYGGINSTSVRRMLSPSASRHLKEQQLYWNEQSRTDVFRRVMLGMDWICQDDLRALTCPLLLLPGEFDLIHPVPCSYAIKECVATSNVSIVVAHQAGHQVMLEKPELTNNEILRFVGEQCGFPTFTNFVV</sequence>
<comment type="caution">
    <text evidence="3">The sequence shown here is derived from an EMBL/GenBank/DDBJ whole genome shotgun (WGS) entry which is preliminary data.</text>
</comment>
<feature type="transmembrane region" description="Helical" evidence="1">
    <location>
        <begin position="20"/>
        <end position="39"/>
    </location>
</feature>
<dbReference type="PANTHER" id="PTHR43798:SF33">
    <property type="entry name" value="HYDROLASE, PUTATIVE (AFU_ORTHOLOGUE AFUA_2G14860)-RELATED"/>
    <property type="match status" value="1"/>
</dbReference>
<feature type="domain" description="AB hydrolase-1" evidence="2">
    <location>
        <begin position="89"/>
        <end position="321"/>
    </location>
</feature>
<dbReference type="AlphaFoldDB" id="A0A9W8E4H6"/>
<dbReference type="Gene3D" id="3.40.50.1820">
    <property type="entry name" value="alpha/beta hydrolase"/>
    <property type="match status" value="1"/>
</dbReference>
<protein>
    <recommendedName>
        <fullName evidence="2">AB hydrolase-1 domain-containing protein</fullName>
    </recommendedName>
</protein>
<dbReference type="SUPFAM" id="SSF53474">
    <property type="entry name" value="alpha/beta-Hydrolases"/>
    <property type="match status" value="1"/>
</dbReference>
<dbReference type="GO" id="GO:0016020">
    <property type="term" value="C:membrane"/>
    <property type="evidence" value="ECO:0007669"/>
    <property type="project" value="TreeGrafter"/>
</dbReference>
<accession>A0A9W8E4H6</accession>
<gene>
    <name evidence="3" type="ORF">IWQ62_005471</name>
</gene>
<organism evidence="3 4">
    <name type="scientific">Dispira parvispora</name>
    <dbReference type="NCBI Taxonomy" id="1520584"/>
    <lineage>
        <taxon>Eukaryota</taxon>
        <taxon>Fungi</taxon>
        <taxon>Fungi incertae sedis</taxon>
        <taxon>Zoopagomycota</taxon>
        <taxon>Kickxellomycotina</taxon>
        <taxon>Dimargaritomycetes</taxon>
        <taxon>Dimargaritales</taxon>
        <taxon>Dimargaritaceae</taxon>
        <taxon>Dispira</taxon>
    </lineage>
</organism>
<evidence type="ECO:0000313" key="4">
    <source>
        <dbReference type="Proteomes" id="UP001150925"/>
    </source>
</evidence>
<name>A0A9W8E4H6_9FUNG</name>
<keyword evidence="1" id="KW-1133">Transmembrane helix</keyword>
<keyword evidence="4" id="KW-1185">Reference proteome</keyword>
<reference evidence="3" key="1">
    <citation type="submission" date="2022-07" db="EMBL/GenBank/DDBJ databases">
        <title>Phylogenomic reconstructions and comparative analyses of Kickxellomycotina fungi.</title>
        <authorList>
            <person name="Reynolds N.K."/>
            <person name="Stajich J.E."/>
            <person name="Barry K."/>
            <person name="Grigoriev I.V."/>
            <person name="Crous P."/>
            <person name="Smith M.E."/>
        </authorList>
    </citation>
    <scope>NUCLEOTIDE SEQUENCE</scope>
    <source>
        <strain evidence="3">RSA 1196</strain>
    </source>
</reference>
<dbReference type="InterPro" id="IPR000073">
    <property type="entry name" value="AB_hydrolase_1"/>
</dbReference>
<dbReference type="InterPro" id="IPR050266">
    <property type="entry name" value="AB_hydrolase_sf"/>
</dbReference>
<evidence type="ECO:0000259" key="2">
    <source>
        <dbReference type="Pfam" id="PF12697"/>
    </source>
</evidence>